<evidence type="ECO:0000313" key="1">
    <source>
        <dbReference type="EMBL" id="GAA4307100.1"/>
    </source>
</evidence>
<proteinExistence type="predicted"/>
<accession>A0ABP8FME9</accession>
<dbReference type="RefSeq" id="WP_345166056.1">
    <property type="nucleotide sequence ID" value="NZ_BAABGX010000002.1"/>
</dbReference>
<name>A0ABP8FME9_9BACT</name>
<organism evidence="1 2">
    <name type="scientific">Nibribacter koreensis</name>
    <dbReference type="NCBI Taxonomy" id="1084519"/>
    <lineage>
        <taxon>Bacteria</taxon>
        <taxon>Pseudomonadati</taxon>
        <taxon>Bacteroidota</taxon>
        <taxon>Cytophagia</taxon>
        <taxon>Cytophagales</taxon>
        <taxon>Hymenobacteraceae</taxon>
        <taxon>Nibribacter</taxon>
    </lineage>
</organism>
<dbReference type="EMBL" id="BAABGX010000002">
    <property type="protein sequence ID" value="GAA4307100.1"/>
    <property type="molecule type" value="Genomic_DNA"/>
</dbReference>
<protein>
    <submittedName>
        <fullName evidence="1">Uncharacterized protein</fullName>
    </submittedName>
</protein>
<comment type="caution">
    <text evidence="1">The sequence shown here is derived from an EMBL/GenBank/DDBJ whole genome shotgun (WGS) entry which is preliminary data.</text>
</comment>
<dbReference type="Proteomes" id="UP001501844">
    <property type="component" value="Unassembled WGS sequence"/>
</dbReference>
<sequence length="168" mass="19296">MKLIYLKKKQILISIIGNIFPRMKVNAFLKITIFLFSLGAYSACSENKLPSKFQYYNASRDDVKRFLVGQNIRKAHQLQVKRLESDSVEISFVLWHSTDCPLDGLITQIEDTIYMNIGAKCPPDTEASTPSAEILRFVWRLKLKDPAKYTFIPRKAASGQTWHIPVKE</sequence>
<reference evidence="2" key="1">
    <citation type="journal article" date="2019" name="Int. J. Syst. Evol. Microbiol.">
        <title>The Global Catalogue of Microorganisms (GCM) 10K type strain sequencing project: providing services to taxonomists for standard genome sequencing and annotation.</title>
        <authorList>
            <consortium name="The Broad Institute Genomics Platform"/>
            <consortium name="The Broad Institute Genome Sequencing Center for Infectious Disease"/>
            <person name="Wu L."/>
            <person name="Ma J."/>
        </authorList>
    </citation>
    <scope>NUCLEOTIDE SEQUENCE [LARGE SCALE GENOMIC DNA]</scope>
    <source>
        <strain evidence="2">JCM 17917</strain>
    </source>
</reference>
<keyword evidence="2" id="KW-1185">Reference proteome</keyword>
<gene>
    <name evidence="1" type="ORF">GCM10023183_22770</name>
</gene>
<evidence type="ECO:0000313" key="2">
    <source>
        <dbReference type="Proteomes" id="UP001501844"/>
    </source>
</evidence>